<evidence type="ECO:0000313" key="7">
    <source>
        <dbReference type="Proteomes" id="UP001237207"/>
    </source>
</evidence>
<evidence type="ECO:0000259" key="4">
    <source>
        <dbReference type="Pfam" id="PF09100"/>
    </source>
</evidence>
<evidence type="ECO:0000256" key="1">
    <source>
        <dbReference type="SAM" id="SignalP"/>
    </source>
</evidence>
<protein>
    <submittedName>
        <fullName evidence="6">Quinohemoprotein amine dehydrogenase</fullName>
        <ecNumber evidence="6">1.4.9.1</ecNumber>
    </submittedName>
</protein>
<dbReference type="RefSeq" id="WP_307257882.1">
    <property type="nucleotide sequence ID" value="NZ_JAUSUC010000029.1"/>
</dbReference>
<comment type="caution">
    <text evidence="6">The sequence shown here is derived from an EMBL/GenBank/DDBJ whole genome shotgun (WGS) entry which is preliminary data.</text>
</comment>
<dbReference type="Gene3D" id="1.10.760.10">
    <property type="entry name" value="Cytochrome c-like domain"/>
    <property type="match status" value="1"/>
</dbReference>
<feature type="domain" description="Quinohemoprotein amine dehydrogenase alpha subunit" evidence="5">
    <location>
        <begin position="211"/>
        <end position="302"/>
    </location>
</feature>
<dbReference type="InterPro" id="IPR013783">
    <property type="entry name" value="Ig-like_fold"/>
</dbReference>
<organism evidence="6 7">
    <name type="scientific">Oikeobacillus pervagus</name>
    <dbReference type="NCBI Taxonomy" id="1325931"/>
    <lineage>
        <taxon>Bacteria</taxon>
        <taxon>Bacillati</taxon>
        <taxon>Bacillota</taxon>
        <taxon>Bacilli</taxon>
        <taxon>Bacillales</taxon>
        <taxon>Bacillaceae</taxon>
        <taxon>Oikeobacillus</taxon>
    </lineage>
</organism>
<evidence type="ECO:0000313" key="6">
    <source>
        <dbReference type="EMBL" id="MDQ0215885.1"/>
    </source>
</evidence>
<dbReference type="EMBL" id="JAUSUC010000029">
    <property type="protein sequence ID" value="MDQ0215885.1"/>
    <property type="molecule type" value="Genomic_DNA"/>
</dbReference>
<dbReference type="AlphaFoldDB" id="A0AAJ1T785"/>
<dbReference type="SUPFAM" id="SSF46626">
    <property type="entry name" value="Cytochrome c"/>
    <property type="match status" value="2"/>
</dbReference>
<dbReference type="InterPro" id="IPR015183">
    <property type="entry name" value="QH-AmDH_asu_dom_III"/>
</dbReference>
<dbReference type="InterPro" id="IPR009111">
    <property type="entry name" value="QH-AmDH_asu_dom2"/>
</dbReference>
<feature type="domain" description="Quinohemoprotein amine dehydrogenase alpha subunit haem binding" evidence="2">
    <location>
        <begin position="43"/>
        <end position="203"/>
    </location>
</feature>
<dbReference type="InterPro" id="IPR014756">
    <property type="entry name" value="Ig_E-set"/>
</dbReference>
<accession>A0AAJ1T785</accession>
<dbReference type="Gene3D" id="2.40.128.120">
    <property type="entry name" value="Quinohemoprotein amine dehydrogenase alpha subunit, domain 2"/>
    <property type="match status" value="1"/>
</dbReference>
<name>A0AAJ1T785_9BACI</name>
<dbReference type="GO" id="GO:0009055">
    <property type="term" value="F:electron transfer activity"/>
    <property type="evidence" value="ECO:0007669"/>
    <property type="project" value="InterPro"/>
</dbReference>
<keyword evidence="7" id="KW-1185">Reference proteome</keyword>
<dbReference type="NCBIfam" id="TIGR03908">
    <property type="entry name" value="QH_alpha"/>
    <property type="match status" value="1"/>
</dbReference>
<keyword evidence="1" id="KW-0732">Signal</keyword>
<feature type="chain" id="PRO_5042618657" evidence="1">
    <location>
        <begin position="24"/>
        <end position="540"/>
    </location>
</feature>
<dbReference type="InterPro" id="IPR036718">
    <property type="entry name" value="H-AmDH_asu_dom2_sf"/>
</dbReference>
<dbReference type="InterPro" id="IPR015184">
    <property type="entry name" value="QH-AmDH_asu_dom_IV"/>
</dbReference>
<dbReference type="GO" id="GO:0020037">
    <property type="term" value="F:heme binding"/>
    <property type="evidence" value="ECO:0007669"/>
    <property type="project" value="InterPro"/>
</dbReference>
<dbReference type="Pfam" id="PF09098">
    <property type="entry name" value="Dehyd-heme_bind"/>
    <property type="match status" value="1"/>
</dbReference>
<dbReference type="GO" id="GO:0052876">
    <property type="term" value="F:methylamine dehydrogenase (amicyanin) activity"/>
    <property type="evidence" value="ECO:0007669"/>
    <property type="project" value="UniProtKB-EC"/>
</dbReference>
<keyword evidence="6" id="KW-0560">Oxidoreductase</keyword>
<sequence length="540" mass="61525">MVKKKRFILPLLAICTVVISACAAQTSKKDEQEKEKSMVTISEQVEKSCISCHAVDEKGKLERIGYIRKTPEGWSQTIARMERLHGLSVTEEEREQLIMDLSRERGLAPEETEKLQYWLANKPSYLEANPENEHVANACISCHASGRFEAQRRTEQEWKNLKDFHLVMYPSIYLNHRHTDWPKEADKAIAYLAKKYGEDSKVWNEWKNEEYNVNGKWKVVGFQGTKGFYIGESEFKKEDKGYSEKKNIRFLNGDVREEFNGNVRMYTGYMLRSQYLQGENKVKGTYSVTSDNQIKGDWSLKDDLGITAEETYYKVQTEKPEVVHLEPLSWKKGEVNEITMYGMNLSQLKKEDLSLPKGVELVSITDQSDEQLRAVIKVDEKAKIGKVTFKGENAIIHGDAVIFDQTDYIKIEPGYGVSRIGDEGPMNKMSTQYVAYVYSNGKDGKKGTKDDLNLGPVQADWSLGTYPEKNATRDDRPYIGNIDKNGLYTPNIEGVNKDRAFVQENVGSATVIAKVEIDGKSFIAKSHHIATVPDYDNNIH</sequence>
<feature type="signal peptide" evidence="1">
    <location>
        <begin position="1"/>
        <end position="23"/>
    </location>
</feature>
<reference evidence="6" key="1">
    <citation type="submission" date="2023-07" db="EMBL/GenBank/DDBJ databases">
        <title>Genomic Encyclopedia of Type Strains, Phase IV (KMG-IV): sequencing the most valuable type-strain genomes for metagenomic binning, comparative biology and taxonomic classification.</title>
        <authorList>
            <person name="Goeker M."/>
        </authorList>
    </citation>
    <scope>NUCLEOTIDE SEQUENCE</scope>
    <source>
        <strain evidence="6">DSM 23947</strain>
    </source>
</reference>
<dbReference type="InterPro" id="IPR023887">
    <property type="entry name" value="QH-AmDH_asu"/>
</dbReference>
<dbReference type="Pfam" id="PF14930">
    <property type="entry name" value="Qn_am_d_aII"/>
    <property type="match status" value="1"/>
</dbReference>
<dbReference type="PROSITE" id="PS51257">
    <property type="entry name" value="PROKAR_LIPOPROTEIN"/>
    <property type="match status" value="1"/>
</dbReference>
<feature type="domain" description="Quinohemoprotein amine dehydrogenase alpha subunit" evidence="4">
    <location>
        <begin position="409"/>
        <end position="537"/>
    </location>
</feature>
<dbReference type="SUPFAM" id="SSF69298">
    <property type="entry name" value="Quinohemoprotein amine dehydrogenase A chain, domain 3"/>
    <property type="match status" value="1"/>
</dbReference>
<dbReference type="Pfam" id="PF09099">
    <property type="entry name" value="Qn_am_d_aIII"/>
    <property type="match status" value="1"/>
</dbReference>
<feature type="domain" description="Quinohemoprotein amine dehydrogenase alpha subunit" evidence="3">
    <location>
        <begin position="319"/>
        <end position="388"/>
    </location>
</feature>
<dbReference type="InterPro" id="IPR036909">
    <property type="entry name" value="Cyt_c-like_dom_sf"/>
</dbReference>
<dbReference type="Gene3D" id="2.60.40.10">
    <property type="entry name" value="Immunoglobulins"/>
    <property type="match status" value="2"/>
</dbReference>
<dbReference type="InterPro" id="IPR015182">
    <property type="entry name" value="QH-AmDH_asu_heme-bd_dom"/>
</dbReference>
<evidence type="ECO:0000259" key="2">
    <source>
        <dbReference type="Pfam" id="PF09098"/>
    </source>
</evidence>
<dbReference type="EC" id="1.4.9.1" evidence="6"/>
<evidence type="ECO:0000259" key="5">
    <source>
        <dbReference type="Pfam" id="PF14930"/>
    </source>
</evidence>
<dbReference type="SUPFAM" id="SSF81296">
    <property type="entry name" value="E set domains"/>
    <property type="match status" value="1"/>
</dbReference>
<dbReference type="Proteomes" id="UP001237207">
    <property type="component" value="Unassembled WGS sequence"/>
</dbReference>
<dbReference type="Pfam" id="PF09100">
    <property type="entry name" value="Qn_am_d_aIV"/>
    <property type="match status" value="1"/>
</dbReference>
<evidence type="ECO:0000259" key="3">
    <source>
        <dbReference type="Pfam" id="PF09099"/>
    </source>
</evidence>
<proteinExistence type="predicted"/>
<gene>
    <name evidence="6" type="ORF">J2S13_002305</name>
</gene>